<comment type="caution">
    <text evidence="4">The sequence shown here is derived from an EMBL/GenBank/DDBJ whole genome shotgun (WGS) entry which is preliminary data.</text>
</comment>
<dbReference type="Pfam" id="PF01535">
    <property type="entry name" value="PPR"/>
    <property type="match status" value="1"/>
</dbReference>
<accession>A0A2P6PFL9</accession>
<dbReference type="Pfam" id="PF12854">
    <property type="entry name" value="PPR_1"/>
    <property type="match status" value="1"/>
</dbReference>
<dbReference type="EMBL" id="PDCK01000045">
    <property type="protein sequence ID" value="PRQ20725.1"/>
    <property type="molecule type" value="Genomic_DNA"/>
</dbReference>
<evidence type="ECO:0000313" key="4">
    <source>
        <dbReference type="EMBL" id="PRQ20725.1"/>
    </source>
</evidence>
<dbReference type="Gene3D" id="1.25.40.10">
    <property type="entry name" value="Tetratricopeptide repeat domain"/>
    <property type="match status" value="3"/>
</dbReference>
<gene>
    <name evidence="4" type="ORF">RchiOBHm_Chr7g0231271</name>
</gene>
<dbReference type="AlphaFoldDB" id="A0A2P6PFL9"/>
<dbReference type="PROSITE" id="PS51375">
    <property type="entry name" value="PPR"/>
    <property type="match status" value="6"/>
</dbReference>
<dbReference type="SUPFAM" id="SSF48452">
    <property type="entry name" value="TPR-like"/>
    <property type="match status" value="1"/>
</dbReference>
<keyword evidence="5" id="KW-1185">Reference proteome</keyword>
<feature type="repeat" description="PPR" evidence="3">
    <location>
        <begin position="431"/>
        <end position="465"/>
    </location>
</feature>
<dbReference type="PANTHER" id="PTHR47934">
    <property type="entry name" value="PENTATRICOPEPTIDE REPEAT-CONTAINING PROTEIN PET309, MITOCHONDRIAL"/>
    <property type="match status" value="1"/>
</dbReference>
<dbReference type="InterPro" id="IPR011990">
    <property type="entry name" value="TPR-like_helical_dom_sf"/>
</dbReference>
<dbReference type="GO" id="GO:0007005">
    <property type="term" value="P:mitochondrion organization"/>
    <property type="evidence" value="ECO:0007669"/>
    <property type="project" value="TreeGrafter"/>
</dbReference>
<dbReference type="Pfam" id="PF13041">
    <property type="entry name" value="PPR_2"/>
    <property type="match status" value="2"/>
</dbReference>
<name>A0A2P6PFL9_ROSCH</name>
<dbReference type="STRING" id="74649.A0A2P6PFL9"/>
<protein>
    <submittedName>
        <fullName evidence="4">Putative tetratricopeptide-like helical domain-containing protein</fullName>
    </submittedName>
</protein>
<comment type="similarity">
    <text evidence="1">Belongs to the PPR family. P subfamily.</text>
</comment>
<evidence type="ECO:0000256" key="3">
    <source>
        <dbReference type="PROSITE-ProRule" id="PRU00708"/>
    </source>
</evidence>
<dbReference type="NCBIfam" id="TIGR00756">
    <property type="entry name" value="PPR"/>
    <property type="match status" value="5"/>
</dbReference>
<dbReference type="InterPro" id="IPR002885">
    <property type="entry name" value="PPR_rpt"/>
</dbReference>
<sequence length="533" mass="60735">MGFFLRRITQSLILLKPINQRTQLIHTHSAPNNVVRAICDSFRTGWNWDALTSRFDSLKLDGKLVESVLLELKEPVDAKRALGFFHWASNRKGFDHGVWSYSIAIHILVRAKMVMDARALIESVLKKNVGNELKFSVVDSLLSSYEVTASNPFVFDLLVQTYAKMRMFETGFDVCCYLRERGLPLSLTSYNSLLRVVQRSDRNGLVWKIYEHIVERRSYPNDETVRILIDALCKEGELRKYADMLERIHGKKCSPSVIVNASLVFRILEEGRVEEGVVLLKRMLQKNMVLDTIAYSLIVHAKVKLGNLSSAQQVYEEMLKRGFRANSFVYTLFIEAYCKAGRIDEAQSMMNEMGNLDLKPYAESYNFLIEGCAKAGRVEESASYLKQMVESRFIPSLGAFNEMVGKLCEIGDVDQANVMLTILLDKGFLPNDITYSLLIDGYARKGENDEALKLYYEMESRSLPPGILVFTSLIKSFCQCGKLEEAKKYFRIMKDRSIAPSLSTYETLIANHFEQGNTEKADCLPCNEMVLQD</sequence>
<dbReference type="GO" id="GO:0003729">
    <property type="term" value="F:mRNA binding"/>
    <property type="evidence" value="ECO:0007669"/>
    <property type="project" value="TreeGrafter"/>
</dbReference>
<dbReference type="OrthoDB" id="185373at2759"/>
<organism evidence="4 5">
    <name type="scientific">Rosa chinensis</name>
    <name type="common">China rose</name>
    <dbReference type="NCBI Taxonomy" id="74649"/>
    <lineage>
        <taxon>Eukaryota</taxon>
        <taxon>Viridiplantae</taxon>
        <taxon>Streptophyta</taxon>
        <taxon>Embryophyta</taxon>
        <taxon>Tracheophyta</taxon>
        <taxon>Spermatophyta</taxon>
        <taxon>Magnoliopsida</taxon>
        <taxon>eudicotyledons</taxon>
        <taxon>Gunneridae</taxon>
        <taxon>Pentapetalae</taxon>
        <taxon>rosids</taxon>
        <taxon>fabids</taxon>
        <taxon>Rosales</taxon>
        <taxon>Rosaceae</taxon>
        <taxon>Rosoideae</taxon>
        <taxon>Rosoideae incertae sedis</taxon>
        <taxon>Rosa</taxon>
    </lineage>
</organism>
<dbReference type="GO" id="GO:0006396">
    <property type="term" value="P:RNA processing"/>
    <property type="evidence" value="ECO:0007669"/>
    <property type="project" value="TreeGrafter"/>
</dbReference>
<evidence type="ECO:0000256" key="1">
    <source>
        <dbReference type="ARBA" id="ARBA00007626"/>
    </source>
</evidence>
<feature type="repeat" description="PPR" evidence="3">
    <location>
        <begin position="291"/>
        <end position="325"/>
    </location>
</feature>
<feature type="repeat" description="PPR" evidence="3">
    <location>
        <begin position="221"/>
        <end position="255"/>
    </location>
</feature>
<dbReference type="OMA" id="CSAFNEM"/>
<proteinExistence type="inferred from homology"/>
<dbReference type="Proteomes" id="UP000238479">
    <property type="component" value="Chromosome 7"/>
</dbReference>
<reference evidence="4 5" key="1">
    <citation type="journal article" date="2018" name="Nat. Genet.">
        <title>The Rosa genome provides new insights in the design of modern roses.</title>
        <authorList>
            <person name="Bendahmane M."/>
        </authorList>
    </citation>
    <scope>NUCLEOTIDE SEQUENCE [LARGE SCALE GENOMIC DNA]</scope>
    <source>
        <strain evidence="5">cv. Old Blush</strain>
    </source>
</reference>
<feature type="repeat" description="PPR" evidence="3">
    <location>
        <begin position="361"/>
        <end position="395"/>
    </location>
</feature>
<dbReference type="InterPro" id="IPR051114">
    <property type="entry name" value="Mito_RNA_Proc_CCM1"/>
</dbReference>
<keyword evidence="2" id="KW-0677">Repeat</keyword>
<evidence type="ECO:0000256" key="2">
    <source>
        <dbReference type="ARBA" id="ARBA00022737"/>
    </source>
</evidence>
<feature type="repeat" description="PPR" evidence="3">
    <location>
        <begin position="326"/>
        <end position="360"/>
    </location>
</feature>
<dbReference type="Gramene" id="PRQ20725">
    <property type="protein sequence ID" value="PRQ20725"/>
    <property type="gene ID" value="RchiOBHm_Chr7g0231271"/>
</dbReference>
<feature type="repeat" description="PPR" evidence="3">
    <location>
        <begin position="466"/>
        <end position="500"/>
    </location>
</feature>
<dbReference type="PANTHER" id="PTHR47934:SF28">
    <property type="entry name" value="OS04G0488500 PROTEIN"/>
    <property type="match status" value="1"/>
</dbReference>
<dbReference type="GO" id="GO:0005739">
    <property type="term" value="C:mitochondrion"/>
    <property type="evidence" value="ECO:0007669"/>
    <property type="project" value="TreeGrafter"/>
</dbReference>
<evidence type="ECO:0000313" key="5">
    <source>
        <dbReference type="Proteomes" id="UP000238479"/>
    </source>
</evidence>